<evidence type="ECO:0000256" key="1">
    <source>
        <dbReference type="SAM" id="Phobius"/>
    </source>
</evidence>
<dbReference type="EMBL" id="LIIK01000005">
    <property type="protein sequence ID" value="KQM09421.1"/>
    <property type="molecule type" value="Genomic_DNA"/>
</dbReference>
<evidence type="ECO:0000313" key="2">
    <source>
        <dbReference type="EMBL" id="KQM09421.1"/>
    </source>
</evidence>
<keyword evidence="1" id="KW-1133">Transmembrane helix</keyword>
<dbReference type="PATRIC" id="fig|1702214.3.peg.2125"/>
<organism evidence="2 3">
    <name type="scientific">Candidatus [Bacteroides] periocalifornicus</name>
    <dbReference type="NCBI Taxonomy" id="1702214"/>
    <lineage>
        <taxon>Bacteria</taxon>
        <taxon>Pseudomonadati</taxon>
        <taxon>Bacteroidota</taxon>
    </lineage>
</organism>
<comment type="caution">
    <text evidence="2">The sequence shown here is derived from an EMBL/GenBank/DDBJ whole genome shotgun (WGS) entry which is preliminary data.</text>
</comment>
<gene>
    <name evidence="2" type="ORF">AL399_01740</name>
</gene>
<proteinExistence type="predicted"/>
<sequence>MPDLMVEQPLRDSIDNLQEAVRRQVEAYFTLGKLQLIEYLAKVGTLLFTSVVLVILAAFFLLFVGFAFAFWYGARYGSVGQGLLIVACAWVVLGVLAYLLRGVIFSNPVVRKLWTIFFKKK</sequence>
<dbReference type="STRING" id="1702214.AL399_01740"/>
<evidence type="ECO:0008006" key="4">
    <source>
        <dbReference type="Google" id="ProtNLM"/>
    </source>
</evidence>
<feature type="transmembrane region" description="Helical" evidence="1">
    <location>
        <begin position="83"/>
        <end position="104"/>
    </location>
</feature>
<keyword evidence="3" id="KW-1185">Reference proteome</keyword>
<feature type="transmembrane region" description="Helical" evidence="1">
    <location>
        <begin position="46"/>
        <end position="71"/>
    </location>
</feature>
<dbReference type="Proteomes" id="UP000054172">
    <property type="component" value="Unassembled WGS sequence"/>
</dbReference>
<evidence type="ECO:0000313" key="3">
    <source>
        <dbReference type="Proteomes" id="UP000054172"/>
    </source>
</evidence>
<dbReference type="AlphaFoldDB" id="A0A0Q4B929"/>
<keyword evidence="1" id="KW-0812">Transmembrane</keyword>
<protein>
    <recommendedName>
        <fullName evidence="4">Phage holin family protein</fullName>
    </recommendedName>
</protein>
<keyword evidence="1" id="KW-0472">Membrane</keyword>
<reference evidence="2" key="1">
    <citation type="submission" date="2015-08" db="EMBL/GenBank/DDBJ databases">
        <title>Candidatus Bacteriodes Periocalifornicus.</title>
        <authorList>
            <person name="McLean J.S."/>
            <person name="Kelley S."/>
        </authorList>
    </citation>
    <scope>NUCLEOTIDE SEQUENCE [LARGE SCALE GENOMIC DNA]</scope>
    <source>
        <strain evidence="2">12B</strain>
    </source>
</reference>
<name>A0A0Q4B929_9BACT</name>
<accession>A0A0Q4B929</accession>